<dbReference type="PANTHER" id="PTHR12659">
    <property type="entry name" value="RHO-TYPE GTPASE ACTIVATING PROTEIN"/>
    <property type="match status" value="1"/>
</dbReference>
<proteinExistence type="predicted"/>
<dbReference type="GO" id="GO:0030036">
    <property type="term" value="P:actin cytoskeleton organization"/>
    <property type="evidence" value="ECO:0007669"/>
    <property type="project" value="TreeGrafter"/>
</dbReference>
<dbReference type="InterPro" id="IPR013761">
    <property type="entry name" value="SAM/pointed_sf"/>
</dbReference>
<feature type="compositionally biased region" description="Basic and acidic residues" evidence="1">
    <location>
        <begin position="159"/>
        <end position="170"/>
    </location>
</feature>
<dbReference type="SUPFAM" id="SSF47769">
    <property type="entry name" value="SAM/Pointed domain"/>
    <property type="match status" value="1"/>
</dbReference>
<comment type="caution">
    <text evidence="2">The sequence shown here is derived from an EMBL/GenBank/DDBJ whole genome shotgun (WGS) entry which is preliminary data.</text>
</comment>
<dbReference type="EMBL" id="SEYY01020018">
    <property type="protein sequence ID" value="KAB7497676.1"/>
    <property type="molecule type" value="Genomic_DNA"/>
</dbReference>
<dbReference type="GO" id="GO:0035023">
    <property type="term" value="P:regulation of Rho protein signal transduction"/>
    <property type="evidence" value="ECO:0007669"/>
    <property type="project" value="TreeGrafter"/>
</dbReference>
<evidence type="ECO:0000313" key="3">
    <source>
        <dbReference type="Proteomes" id="UP000326759"/>
    </source>
</evidence>
<dbReference type="AlphaFoldDB" id="A0A5N5STX3"/>
<organism evidence="2 3">
    <name type="scientific">Armadillidium nasatum</name>
    <dbReference type="NCBI Taxonomy" id="96803"/>
    <lineage>
        <taxon>Eukaryota</taxon>
        <taxon>Metazoa</taxon>
        <taxon>Ecdysozoa</taxon>
        <taxon>Arthropoda</taxon>
        <taxon>Crustacea</taxon>
        <taxon>Multicrustacea</taxon>
        <taxon>Malacostraca</taxon>
        <taxon>Eumalacostraca</taxon>
        <taxon>Peracarida</taxon>
        <taxon>Isopoda</taxon>
        <taxon>Oniscidea</taxon>
        <taxon>Crinocheta</taxon>
        <taxon>Armadillidiidae</taxon>
        <taxon>Armadillidium</taxon>
    </lineage>
</organism>
<name>A0A5N5STX3_9CRUS</name>
<protein>
    <submittedName>
        <fullName evidence="2">StAR-related lipid transfer protein 13</fullName>
    </submittedName>
</protein>
<dbReference type="GO" id="GO:0005096">
    <property type="term" value="F:GTPase activator activity"/>
    <property type="evidence" value="ECO:0007669"/>
    <property type="project" value="TreeGrafter"/>
</dbReference>
<dbReference type="PANTHER" id="PTHR12659:SF7">
    <property type="entry name" value="CROSSVEINLESS C, ISOFORM C"/>
    <property type="match status" value="1"/>
</dbReference>
<reference evidence="2 3" key="1">
    <citation type="journal article" date="2019" name="PLoS Biol.">
        <title>Sex chromosomes control vertical transmission of feminizing Wolbachia symbionts in an isopod.</title>
        <authorList>
            <person name="Becking T."/>
            <person name="Chebbi M.A."/>
            <person name="Giraud I."/>
            <person name="Moumen B."/>
            <person name="Laverre T."/>
            <person name="Caubet Y."/>
            <person name="Peccoud J."/>
            <person name="Gilbert C."/>
            <person name="Cordaux R."/>
        </authorList>
    </citation>
    <scope>NUCLEOTIDE SEQUENCE [LARGE SCALE GENOMIC DNA]</scope>
    <source>
        <strain evidence="2">ANa2</strain>
        <tissue evidence="2">Whole body excluding digestive tract and cuticle</tissue>
    </source>
</reference>
<gene>
    <name evidence="2" type="primary">Stard13</name>
    <name evidence="2" type="ORF">Anas_09661</name>
</gene>
<keyword evidence="3" id="KW-1185">Reference proteome</keyword>
<dbReference type="Proteomes" id="UP000326759">
    <property type="component" value="Unassembled WGS sequence"/>
</dbReference>
<evidence type="ECO:0000256" key="1">
    <source>
        <dbReference type="SAM" id="MobiDB-lite"/>
    </source>
</evidence>
<evidence type="ECO:0000313" key="2">
    <source>
        <dbReference type="EMBL" id="KAB7497676.1"/>
    </source>
</evidence>
<dbReference type="OrthoDB" id="10003330at2759"/>
<feature type="region of interest" description="Disordered" evidence="1">
    <location>
        <begin position="143"/>
        <end position="170"/>
    </location>
</feature>
<dbReference type="Gene3D" id="1.10.287.2070">
    <property type="match status" value="1"/>
</dbReference>
<accession>A0A5N5STX3</accession>
<sequence>MVIQTKILDCIKLLKMVTQINEEFWEYLKTMFKFTNYELLRLTLFIYQFYFLIKKNYQFPLDLSSVERDHTFLDADSLQALFRRLRVLNRCAKIRLDSSDKKSNVEDSEDDEEECALSGNWTFEKQSRRWSRIDPSQFPLHARGDLRPCDSNLNNESEEYSREQFKRSGSERLKDGAKAFLRRMESIKNKKKKRHREGIVISSPERYLNRAMYK</sequence>